<feature type="compositionally biased region" description="Low complexity" evidence="1">
    <location>
        <begin position="30"/>
        <end position="42"/>
    </location>
</feature>
<feature type="non-terminal residue" evidence="2">
    <location>
        <position position="1"/>
    </location>
</feature>
<evidence type="ECO:0000313" key="2">
    <source>
        <dbReference type="EMBL" id="VCX40152.1"/>
    </source>
</evidence>
<feature type="region of interest" description="Disordered" evidence="1">
    <location>
        <begin position="1"/>
        <end position="199"/>
    </location>
</feature>
<accession>A0A9X9Q964</accession>
<feature type="compositionally biased region" description="Pro residues" evidence="1">
    <location>
        <begin position="59"/>
        <end position="73"/>
    </location>
</feature>
<gene>
    <name evidence="2" type="ORF">BN2614_LOCUS3</name>
</gene>
<evidence type="ECO:0000313" key="3">
    <source>
        <dbReference type="Proteomes" id="UP000269945"/>
    </source>
</evidence>
<organism evidence="2 3">
    <name type="scientific">Gulo gulo</name>
    <name type="common">Wolverine</name>
    <name type="synonym">Gluton</name>
    <dbReference type="NCBI Taxonomy" id="48420"/>
    <lineage>
        <taxon>Eukaryota</taxon>
        <taxon>Metazoa</taxon>
        <taxon>Chordata</taxon>
        <taxon>Craniata</taxon>
        <taxon>Vertebrata</taxon>
        <taxon>Euteleostomi</taxon>
        <taxon>Mammalia</taxon>
        <taxon>Eutheria</taxon>
        <taxon>Laurasiatheria</taxon>
        <taxon>Carnivora</taxon>
        <taxon>Caniformia</taxon>
        <taxon>Musteloidea</taxon>
        <taxon>Mustelidae</taxon>
        <taxon>Guloninae</taxon>
        <taxon>Gulo</taxon>
    </lineage>
</organism>
<proteinExistence type="predicted"/>
<comment type="caution">
    <text evidence="2">The sequence shown here is derived from an EMBL/GenBank/DDBJ whole genome shotgun (WGS) entry which is preliminary data.</text>
</comment>
<protein>
    <submittedName>
        <fullName evidence="2">Uncharacterized protein</fullName>
    </submittedName>
</protein>
<name>A0A9X9Q964_GULGU</name>
<reference evidence="2 3" key="1">
    <citation type="submission" date="2018-10" db="EMBL/GenBank/DDBJ databases">
        <authorList>
            <person name="Ekblom R."/>
            <person name="Jareborg N."/>
        </authorList>
    </citation>
    <scope>NUCLEOTIDE SEQUENCE [LARGE SCALE GENOMIC DNA]</scope>
    <source>
        <tissue evidence="2">Muscle</tissue>
    </source>
</reference>
<feature type="non-terminal residue" evidence="2">
    <location>
        <position position="199"/>
    </location>
</feature>
<dbReference type="AlphaFoldDB" id="A0A9X9Q964"/>
<sequence>PSEVRGPFQSPKESDSHLPRSEPRSHHPSEPSSRLPRSEAPSTSPREPSSHLLRSEPHPQNPSEPGSSPPRPEVPSTQPQGAWLPPSKLSRPIHTAIASMTPVPEVRGPVHTAPASKTPTPPLHPRGQRFRHHSHSECGSHFPKSEAPSTQPQQGWFLPTEVISAIHTDPPQEARLLSPNDRNPVHTAPASPAPTLRGL</sequence>
<dbReference type="Proteomes" id="UP000269945">
    <property type="component" value="Unassembled WGS sequence"/>
</dbReference>
<dbReference type="EMBL" id="CYRY02044936">
    <property type="protein sequence ID" value="VCX40152.1"/>
    <property type="molecule type" value="Genomic_DNA"/>
</dbReference>
<feature type="compositionally biased region" description="Basic and acidic residues" evidence="1">
    <location>
        <begin position="12"/>
        <end position="29"/>
    </location>
</feature>
<keyword evidence="3" id="KW-1185">Reference proteome</keyword>
<evidence type="ECO:0000256" key="1">
    <source>
        <dbReference type="SAM" id="MobiDB-lite"/>
    </source>
</evidence>